<dbReference type="Gene3D" id="3.10.100.10">
    <property type="entry name" value="Mannose-Binding Protein A, subunit A"/>
    <property type="match status" value="1"/>
</dbReference>
<dbReference type="CDD" id="cd00037">
    <property type="entry name" value="CLECT"/>
    <property type="match status" value="1"/>
</dbReference>
<dbReference type="SUPFAM" id="SSF56436">
    <property type="entry name" value="C-type lectin-like"/>
    <property type="match status" value="1"/>
</dbReference>
<dbReference type="PANTHER" id="PTHR45710">
    <property type="entry name" value="C-TYPE LECTIN DOMAIN-CONTAINING PROTEIN 180"/>
    <property type="match status" value="1"/>
</dbReference>
<keyword evidence="1" id="KW-1015">Disulfide bond</keyword>
<dbReference type="PROSITE" id="PS00615">
    <property type="entry name" value="C_TYPE_LECTIN_1"/>
    <property type="match status" value="1"/>
</dbReference>
<dbReference type="GeneID" id="109543661"/>
<dbReference type="Pfam" id="PF00059">
    <property type="entry name" value="Lectin_C"/>
    <property type="match status" value="1"/>
</dbReference>
<feature type="region of interest" description="Disordered" evidence="2">
    <location>
        <begin position="269"/>
        <end position="316"/>
    </location>
</feature>
<keyword evidence="3" id="KW-0732">Signal</keyword>
<evidence type="ECO:0000259" key="4">
    <source>
        <dbReference type="PROSITE" id="PS50041"/>
    </source>
</evidence>
<feature type="domain" description="C-type lectin" evidence="4">
    <location>
        <begin position="39"/>
        <end position="160"/>
    </location>
</feature>
<dbReference type="InterPro" id="IPR001304">
    <property type="entry name" value="C-type_lectin-like"/>
</dbReference>
<feature type="signal peptide" evidence="3">
    <location>
        <begin position="1"/>
        <end position="20"/>
    </location>
</feature>
<proteinExistence type="predicted"/>
<evidence type="ECO:0000256" key="1">
    <source>
        <dbReference type="ARBA" id="ARBA00023157"/>
    </source>
</evidence>
<keyword evidence="6" id="KW-1185">Reference proteome</keyword>
<feature type="region of interest" description="Disordered" evidence="2">
    <location>
        <begin position="197"/>
        <end position="217"/>
    </location>
</feature>
<dbReference type="PROSITE" id="PS50041">
    <property type="entry name" value="C_TYPE_LECTIN_2"/>
    <property type="match status" value="1"/>
</dbReference>
<dbReference type="EnsemblMetazoa" id="XM_019913481.1">
    <property type="protein sequence ID" value="XP_019769040.1"/>
    <property type="gene ID" value="LOC109543661"/>
</dbReference>
<feature type="chain" id="PRO_5044017700" description="C-type lectin domain-containing protein" evidence="3">
    <location>
        <begin position="21"/>
        <end position="330"/>
    </location>
</feature>
<dbReference type="Proteomes" id="UP000019118">
    <property type="component" value="Unassembled WGS sequence"/>
</dbReference>
<evidence type="ECO:0000256" key="3">
    <source>
        <dbReference type="SAM" id="SignalP"/>
    </source>
</evidence>
<dbReference type="SMART" id="SM00034">
    <property type="entry name" value="CLECT"/>
    <property type="match status" value="1"/>
</dbReference>
<reference evidence="6" key="1">
    <citation type="journal article" date="2013" name="Genome Biol.">
        <title>Draft genome of the mountain pine beetle, Dendroctonus ponderosae Hopkins, a major forest pest.</title>
        <authorList>
            <person name="Keeling C.I."/>
            <person name="Yuen M.M."/>
            <person name="Liao N.Y."/>
            <person name="Docking T.R."/>
            <person name="Chan S.K."/>
            <person name="Taylor G.A."/>
            <person name="Palmquist D.L."/>
            <person name="Jackman S.D."/>
            <person name="Nguyen A."/>
            <person name="Li M."/>
            <person name="Henderson H."/>
            <person name="Janes J.K."/>
            <person name="Zhao Y."/>
            <person name="Pandoh P."/>
            <person name="Moore R."/>
            <person name="Sperling F.A."/>
            <person name="Huber D.P."/>
            <person name="Birol I."/>
            <person name="Jones S.J."/>
            <person name="Bohlmann J."/>
        </authorList>
    </citation>
    <scope>NUCLEOTIDE SEQUENCE</scope>
</reference>
<sequence length="330" mass="38589">MRRILSSFFVLLTVVAGTSLDKPSAKQRSYVCPPNFIRLSHKCYFFSKEKLTFHDAFFKCRSLHSNLAIIKNSNQDKHIKKTLSSRTVEPLERWLGGRFDWQKKQWQWAASGKPLTYNGFDSSFNQTQESLQWQCITIDPAFQYRWNSRSCYQERNYICQKKLRTIDNNKSRKRLLEQYESKKLNEIPIPDISNDVLLNPPVNPPSSQPHSSDKSDPFHIEIYPLNSHTVPDRKRKIKPIKPIKNKKKKNRTAAALKVLNDANGPIDDGNEPLLAMNDSPYRSRRNKAKDDDTRQRKGEMFYSTYKENGVKKHPLHPRPIVEEYNFDKTA</sequence>
<dbReference type="KEGG" id="dpa:109543661"/>
<organism evidence="5 6">
    <name type="scientific">Dendroctonus ponderosae</name>
    <name type="common">Mountain pine beetle</name>
    <dbReference type="NCBI Taxonomy" id="77166"/>
    <lineage>
        <taxon>Eukaryota</taxon>
        <taxon>Metazoa</taxon>
        <taxon>Ecdysozoa</taxon>
        <taxon>Arthropoda</taxon>
        <taxon>Hexapoda</taxon>
        <taxon>Insecta</taxon>
        <taxon>Pterygota</taxon>
        <taxon>Neoptera</taxon>
        <taxon>Endopterygota</taxon>
        <taxon>Coleoptera</taxon>
        <taxon>Polyphaga</taxon>
        <taxon>Cucujiformia</taxon>
        <taxon>Curculionidae</taxon>
        <taxon>Scolytinae</taxon>
        <taxon>Dendroctonus</taxon>
    </lineage>
</organism>
<evidence type="ECO:0000313" key="6">
    <source>
        <dbReference type="Proteomes" id="UP000019118"/>
    </source>
</evidence>
<dbReference type="InterPro" id="IPR016187">
    <property type="entry name" value="CTDL_fold"/>
</dbReference>
<feature type="compositionally biased region" description="Basic and acidic residues" evidence="2">
    <location>
        <begin position="288"/>
        <end position="299"/>
    </location>
</feature>
<reference evidence="5" key="2">
    <citation type="submission" date="2024-08" db="UniProtKB">
        <authorList>
            <consortium name="EnsemblMetazoa"/>
        </authorList>
    </citation>
    <scope>IDENTIFICATION</scope>
</reference>
<dbReference type="InterPro" id="IPR050828">
    <property type="entry name" value="C-type_lectin/matrix_domain"/>
</dbReference>
<dbReference type="AlphaFoldDB" id="A0AAR5Q784"/>
<dbReference type="InterPro" id="IPR016186">
    <property type="entry name" value="C-type_lectin-like/link_sf"/>
</dbReference>
<evidence type="ECO:0000256" key="2">
    <source>
        <dbReference type="SAM" id="MobiDB-lite"/>
    </source>
</evidence>
<dbReference type="InterPro" id="IPR018378">
    <property type="entry name" value="C-type_lectin_CS"/>
</dbReference>
<name>A0AAR5Q784_DENPD</name>
<protein>
    <recommendedName>
        <fullName evidence="4">C-type lectin domain-containing protein</fullName>
    </recommendedName>
</protein>
<accession>A0AAR5Q784</accession>
<dbReference type="PANTHER" id="PTHR45710:SF26">
    <property type="entry name" value="RH26557P"/>
    <property type="match status" value="1"/>
</dbReference>
<evidence type="ECO:0000313" key="5">
    <source>
        <dbReference type="EnsemblMetazoa" id="XP_019769040.1"/>
    </source>
</evidence>
<dbReference type="RefSeq" id="XP_019769040.1">
    <property type="nucleotide sequence ID" value="XM_019913481.2"/>
</dbReference>